<reference evidence="11 12" key="1">
    <citation type="submission" date="2024-09" db="EMBL/GenBank/DDBJ databases">
        <authorList>
            <person name="Sun Q."/>
            <person name="Mori K."/>
        </authorList>
    </citation>
    <scope>NUCLEOTIDE SEQUENCE [LARGE SCALE GENOMIC DNA]</scope>
    <source>
        <strain evidence="11 12">TBRC 3947</strain>
    </source>
</reference>
<comment type="subcellular location">
    <subcellularLocation>
        <location evidence="2 8">Cytoplasm</location>
    </subcellularLocation>
</comment>
<evidence type="ECO:0000256" key="5">
    <source>
        <dbReference type="ARBA" id="ARBA00022490"/>
    </source>
</evidence>
<evidence type="ECO:0000259" key="10">
    <source>
        <dbReference type="Pfam" id="PF00561"/>
    </source>
</evidence>
<keyword evidence="12" id="KW-1185">Reference proteome</keyword>
<evidence type="ECO:0000313" key="11">
    <source>
        <dbReference type="EMBL" id="MFC0531932.1"/>
    </source>
</evidence>
<dbReference type="EMBL" id="JBHLUH010000061">
    <property type="protein sequence ID" value="MFC0531932.1"/>
    <property type="molecule type" value="Genomic_DNA"/>
</dbReference>
<name>A0ABV6MBX7_9ACTN</name>
<evidence type="ECO:0000256" key="6">
    <source>
        <dbReference type="ARBA" id="ARBA00022670"/>
    </source>
</evidence>
<dbReference type="InterPro" id="IPR029058">
    <property type="entry name" value="AB_hydrolase_fold"/>
</dbReference>
<sequence>MTYPHIEPYAHGLLEVGDGHQVYWETCGNPDGRPALVLHGGPGSGCTPGWRRFFDPAAYRVVLFDQRGCGRSTPSAGDPDADLSTNTTHHLLADIDLLRERLGIDRWLLFGGSWGSTLGTAYAQRHPDRVTAVVLFSVAVLTQRNVEWITRAMGRVFPAQWAAFRAGVPEGERDGSLVGAYARLLADPDAAVREKAARDWCAWEDSHVAVRGDEKPSARYADPAFRMTFARLVTHYWRHAAWFDDADLLRDARRLAGIPGVLIHGRLDVSSPLDDAWELAQAWPGAELVDDAGHGAGYPGMAEAALAALDRFAKAP</sequence>
<evidence type="ECO:0000256" key="3">
    <source>
        <dbReference type="ARBA" id="ARBA00010088"/>
    </source>
</evidence>
<evidence type="ECO:0000256" key="9">
    <source>
        <dbReference type="RuleBase" id="RU003421"/>
    </source>
</evidence>
<comment type="caution">
    <text evidence="11">The sequence shown here is derived from an EMBL/GenBank/DDBJ whole genome shotgun (WGS) entry which is preliminary data.</text>
</comment>
<evidence type="ECO:0000313" key="12">
    <source>
        <dbReference type="Proteomes" id="UP001589867"/>
    </source>
</evidence>
<evidence type="ECO:0000256" key="7">
    <source>
        <dbReference type="ARBA" id="ARBA00022801"/>
    </source>
</evidence>
<dbReference type="Pfam" id="PF00561">
    <property type="entry name" value="Abhydrolase_1"/>
    <property type="match status" value="1"/>
</dbReference>
<dbReference type="PANTHER" id="PTHR43722:SF1">
    <property type="entry name" value="PROLINE IMINOPEPTIDASE"/>
    <property type="match status" value="1"/>
</dbReference>
<evidence type="ECO:0000256" key="1">
    <source>
        <dbReference type="ARBA" id="ARBA00001585"/>
    </source>
</evidence>
<dbReference type="RefSeq" id="WP_377257226.1">
    <property type="nucleotide sequence ID" value="NZ_JBHLUH010000061.1"/>
</dbReference>
<dbReference type="InterPro" id="IPR005944">
    <property type="entry name" value="Pro_iminopeptidase"/>
</dbReference>
<dbReference type="EC" id="3.4.11.5" evidence="8 9"/>
<keyword evidence="5 8" id="KW-0963">Cytoplasm</keyword>
<evidence type="ECO:0000256" key="4">
    <source>
        <dbReference type="ARBA" id="ARBA00022438"/>
    </source>
</evidence>
<feature type="domain" description="AB hydrolase-1" evidence="10">
    <location>
        <begin position="36"/>
        <end position="295"/>
    </location>
</feature>
<dbReference type="PANTHER" id="PTHR43722">
    <property type="entry name" value="PROLINE IMINOPEPTIDASE"/>
    <property type="match status" value="1"/>
</dbReference>
<dbReference type="PRINTS" id="PR00793">
    <property type="entry name" value="PROAMNOPTASE"/>
</dbReference>
<keyword evidence="6 8" id="KW-0645">Protease</keyword>
<accession>A0ABV6MBX7</accession>
<comment type="catalytic activity">
    <reaction evidence="1 8 9">
        <text>Release of N-terminal proline from a peptide.</text>
        <dbReference type="EC" id="3.4.11.5"/>
    </reaction>
</comment>
<proteinExistence type="inferred from homology"/>
<protein>
    <recommendedName>
        <fullName evidence="8 9">Proline iminopeptidase</fullName>
        <shortName evidence="8">PIP</shortName>
        <ecNumber evidence="8 9">3.4.11.5</ecNumber>
    </recommendedName>
    <alternativeName>
        <fullName evidence="8">Prolyl aminopeptidase</fullName>
    </alternativeName>
</protein>
<comment type="similarity">
    <text evidence="3 8 9">Belongs to the peptidase S33 family.</text>
</comment>
<keyword evidence="4 8" id="KW-0031">Aminopeptidase</keyword>
<dbReference type="SUPFAM" id="SSF53474">
    <property type="entry name" value="alpha/beta-Hydrolases"/>
    <property type="match status" value="1"/>
</dbReference>
<dbReference type="Proteomes" id="UP001589867">
    <property type="component" value="Unassembled WGS sequence"/>
</dbReference>
<dbReference type="Gene3D" id="3.40.50.1820">
    <property type="entry name" value="alpha/beta hydrolase"/>
    <property type="match status" value="1"/>
</dbReference>
<dbReference type="PIRSF" id="PIRSF006431">
    <property type="entry name" value="Pept_S33"/>
    <property type="match status" value="1"/>
</dbReference>
<evidence type="ECO:0000256" key="8">
    <source>
        <dbReference type="PIRNR" id="PIRNR006431"/>
    </source>
</evidence>
<dbReference type="PRINTS" id="PR00111">
    <property type="entry name" value="ABHYDROLASE"/>
</dbReference>
<organism evidence="11 12">
    <name type="scientific">Phytohabitans kaempferiae</name>
    <dbReference type="NCBI Taxonomy" id="1620943"/>
    <lineage>
        <taxon>Bacteria</taxon>
        <taxon>Bacillati</taxon>
        <taxon>Actinomycetota</taxon>
        <taxon>Actinomycetes</taxon>
        <taxon>Micromonosporales</taxon>
        <taxon>Micromonosporaceae</taxon>
    </lineage>
</organism>
<dbReference type="GO" id="GO:0004177">
    <property type="term" value="F:aminopeptidase activity"/>
    <property type="evidence" value="ECO:0007669"/>
    <property type="project" value="UniProtKB-KW"/>
</dbReference>
<dbReference type="NCBIfam" id="TIGR01249">
    <property type="entry name" value="pro_imino_pep_1"/>
    <property type="match status" value="1"/>
</dbReference>
<dbReference type="InterPro" id="IPR002410">
    <property type="entry name" value="Peptidase_S33"/>
</dbReference>
<dbReference type="InterPro" id="IPR000073">
    <property type="entry name" value="AB_hydrolase_1"/>
</dbReference>
<gene>
    <name evidence="11" type="primary">pip</name>
    <name evidence="11" type="ORF">ACFFIA_30210</name>
</gene>
<keyword evidence="7 8" id="KW-0378">Hydrolase</keyword>
<evidence type="ECO:0000256" key="2">
    <source>
        <dbReference type="ARBA" id="ARBA00004496"/>
    </source>
</evidence>